<feature type="transmembrane region" description="Helical" evidence="7">
    <location>
        <begin position="122"/>
        <end position="143"/>
    </location>
</feature>
<feature type="transmembrane region" description="Helical" evidence="7">
    <location>
        <begin position="77"/>
        <end position="101"/>
    </location>
</feature>
<name>A0A1I4WAC2_9GAMM</name>
<dbReference type="GO" id="GO:0005886">
    <property type="term" value="C:plasma membrane"/>
    <property type="evidence" value="ECO:0007669"/>
    <property type="project" value="TreeGrafter"/>
</dbReference>
<dbReference type="Pfam" id="PF00474">
    <property type="entry name" value="SSF"/>
    <property type="match status" value="1"/>
</dbReference>
<dbReference type="GO" id="GO:0005412">
    <property type="term" value="F:D-glucose:sodium symporter activity"/>
    <property type="evidence" value="ECO:0007669"/>
    <property type="project" value="TreeGrafter"/>
</dbReference>
<feature type="transmembrane region" description="Helical" evidence="7">
    <location>
        <begin position="313"/>
        <end position="341"/>
    </location>
</feature>
<evidence type="ECO:0000256" key="7">
    <source>
        <dbReference type="SAM" id="Phobius"/>
    </source>
</evidence>
<evidence type="ECO:0000256" key="1">
    <source>
        <dbReference type="ARBA" id="ARBA00004141"/>
    </source>
</evidence>
<dbReference type="PANTHER" id="PTHR11819">
    <property type="entry name" value="SOLUTE CARRIER FAMILY 5"/>
    <property type="match status" value="1"/>
</dbReference>
<evidence type="ECO:0000256" key="6">
    <source>
        <dbReference type="RuleBase" id="RU362091"/>
    </source>
</evidence>
<proteinExistence type="inferred from homology"/>
<comment type="subcellular location">
    <subcellularLocation>
        <location evidence="1">Membrane</location>
        <topology evidence="1">Multi-pass membrane protein</topology>
    </subcellularLocation>
</comment>
<reference evidence="8 9" key="1">
    <citation type="submission" date="2016-10" db="EMBL/GenBank/DDBJ databases">
        <authorList>
            <person name="de Groot N.N."/>
        </authorList>
    </citation>
    <scope>NUCLEOTIDE SEQUENCE [LARGE SCALE GENOMIC DNA]</scope>
    <source>
        <strain evidence="8 9">CGMCC 1.7659</strain>
    </source>
</reference>
<keyword evidence="9" id="KW-1185">Reference proteome</keyword>
<protein>
    <submittedName>
        <fullName evidence="8">Solute:Na+ symporter, SSS family</fullName>
    </submittedName>
</protein>
<feature type="transmembrane region" description="Helical" evidence="7">
    <location>
        <begin position="268"/>
        <end position="293"/>
    </location>
</feature>
<dbReference type="EMBL" id="FOVF01000004">
    <property type="protein sequence ID" value="SFN10146.1"/>
    <property type="molecule type" value="Genomic_DNA"/>
</dbReference>
<feature type="transmembrane region" description="Helical" evidence="7">
    <location>
        <begin position="39"/>
        <end position="57"/>
    </location>
</feature>
<dbReference type="PANTHER" id="PTHR11819:SF195">
    <property type="entry name" value="SODIUM_GLUCOSE COTRANSPORTER 4"/>
    <property type="match status" value="1"/>
</dbReference>
<dbReference type="AlphaFoldDB" id="A0A1I4WAC2"/>
<feature type="transmembrane region" description="Helical" evidence="7">
    <location>
        <begin position="6"/>
        <end position="27"/>
    </location>
</feature>
<dbReference type="RefSeq" id="WP_217647802.1">
    <property type="nucleotide sequence ID" value="NZ_FOVF01000004.1"/>
</dbReference>
<evidence type="ECO:0000313" key="8">
    <source>
        <dbReference type="EMBL" id="SFN10146.1"/>
    </source>
</evidence>
<keyword evidence="4 7" id="KW-1133">Transmembrane helix</keyword>
<feature type="transmembrane region" description="Helical" evidence="7">
    <location>
        <begin position="186"/>
        <end position="208"/>
    </location>
</feature>
<dbReference type="PROSITE" id="PS50283">
    <property type="entry name" value="NA_SOLUT_SYMP_3"/>
    <property type="match status" value="1"/>
</dbReference>
<dbReference type="Proteomes" id="UP000198575">
    <property type="component" value="Unassembled WGS sequence"/>
</dbReference>
<dbReference type="InterPro" id="IPR001734">
    <property type="entry name" value="Na/solute_symporter"/>
</dbReference>
<sequence>MNTGLIQVSVFVALTGLVALLTWRVCARARHSTDESKDYFLAGGGLAWPYVAGSLLLTNISAEQIVGMNGAQMMLVAWWEFGAAAGLLVLAHVLVPMYYRYNCTTTTELLERRLGDPGLRRLVSVLFLVGYMFILLPVVLYTGAVFMKSMFALDLPIIVIAAAFALGGLLYAAFGGLRAIAISDTFNGVGLLVMGLAVTVFALAAVHWDLSGVPAERWSLIGSDESDIPWHTLLTGMLFIHIFYWGTNMVIAQRAMAAKSVREAQKGIYAAAAFKLVIPLIVVFPGVIAYKLYGDIGDIAYGRLVGDVLPPWLSGAFAAMIVGAVLSSFNSCLNSAAALYTCDLHVPLVNAHADVRKIGQRVATAFALVGVAMVPVFEHAQSIVDTLQRLNGLYSMPVLAAFLAAVFMRHGSAHAVKIGIGFGAALYAVFTFVWSPLHYIHLMAITLAATLLVMLLIDRLAGRTVAVAESA</sequence>
<feature type="transmembrane region" description="Helical" evidence="7">
    <location>
        <begin position="439"/>
        <end position="457"/>
    </location>
</feature>
<dbReference type="NCBIfam" id="NF007790">
    <property type="entry name" value="PRK10484.1"/>
    <property type="match status" value="1"/>
</dbReference>
<feature type="transmembrane region" description="Helical" evidence="7">
    <location>
        <begin position="362"/>
        <end position="380"/>
    </location>
</feature>
<evidence type="ECO:0000256" key="5">
    <source>
        <dbReference type="ARBA" id="ARBA00023136"/>
    </source>
</evidence>
<evidence type="ECO:0000256" key="4">
    <source>
        <dbReference type="ARBA" id="ARBA00022989"/>
    </source>
</evidence>
<evidence type="ECO:0000256" key="2">
    <source>
        <dbReference type="ARBA" id="ARBA00006434"/>
    </source>
</evidence>
<dbReference type="STRING" id="578942.SAMN05216289_104105"/>
<keyword evidence="5 7" id="KW-0472">Membrane</keyword>
<feature type="transmembrane region" description="Helical" evidence="7">
    <location>
        <begin position="415"/>
        <end position="433"/>
    </location>
</feature>
<evidence type="ECO:0000256" key="3">
    <source>
        <dbReference type="ARBA" id="ARBA00022692"/>
    </source>
</evidence>
<dbReference type="CDD" id="cd10328">
    <property type="entry name" value="SLC5sbd_YidK"/>
    <property type="match status" value="1"/>
</dbReference>
<feature type="transmembrane region" description="Helical" evidence="7">
    <location>
        <begin position="155"/>
        <end position="174"/>
    </location>
</feature>
<organism evidence="8 9">
    <name type="scientific">Dokdonella immobilis</name>
    <dbReference type="NCBI Taxonomy" id="578942"/>
    <lineage>
        <taxon>Bacteria</taxon>
        <taxon>Pseudomonadati</taxon>
        <taxon>Pseudomonadota</taxon>
        <taxon>Gammaproteobacteria</taxon>
        <taxon>Lysobacterales</taxon>
        <taxon>Rhodanobacteraceae</taxon>
        <taxon>Dokdonella</taxon>
    </lineage>
</organism>
<accession>A0A1I4WAC2</accession>
<gene>
    <name evidence="8" type="ORF">SAMN05216289_104105</name>
</gene>
<comment type="similarity">
    <text evidence="2 6">Belongs to the sodium:solute symporter (SSF) (TC 2.A.21) family.</text>
</comment>
<feature type="transmembrane region" description="Helical" evidence="7">
    <location>
        <begin position="228"/>
        <end position="247"/>
    </location>
</feature>
<feature type="transmembrane region" description="Helical" evidence="7">
    <location>
        <begin position="392"/>
        <end position="408"/>
    </location>
</feature>
<dbReference type="InterPro" id="IPR038377">
    <property type="entry name" value="Na/Glc_symporter_sf"/>
</dbReference>
<evidence type="ECO:0000313" key="9">
    <source>
        <dbReference type="Proteomes" id="UP000198575"/>
    </source>
</evidence>
<dbReference type="Gene3D" id="1.20.1730.10">
    <property type="entry name" value="Sodium/glucose cotransporter"/>
    <property type="match status" value="1"/>
</dbReference>
<keyword evidence="3 7" id="KW-0812">Transmembrane</keyword>